<proteinExistence type="predicted"/>
<organism evidence="2">
    <name type="scientific">Sporolactobacillus sp. Y61</name>
    <dbReference type="NCBI Taxonomy" id="3160863"/>
    <lineage>
        <taxon>Bacteria</taxon>
        <taxon>Bacillati</taxon>
        <taxon>Bacillota</taxon>
        <taxon>Bacilli</taxon>
        <taxon>Bacillales</taxon>
        <taxon>Sporolactobacillaceae</taxon>
        <taxon>Sporolactobacillus</taxon>
    </lineage>
</organism>
<protein>
    <submittedName>
        <fullName evidence="2">Uncharacterized protein</fullName>
    </submittedName>
</protein>
<dbReference type="AlphaFoldDB" id="A0AAU8IEX5"/>
<feature type="region of interest" description="Disordered" evidence="1">
    <location>
        <begin position="33"/>
        <end position="72"/>
    </location>
</feature>
<gene>
    <name evidence="2" type="ORF">ABNN70_12975</name>
</gene>
<reference evidence="2" key="1">
    <citation type="submission" date="2024-06" db="EMBL/GenBank/DDBJ databases">
        <authorList>
            <person name="Fan A."/>
            <person name="Zhang F.Y."/>
            <person name="Zhang L."/>
        </authorList>
    </citation>
    <scope>NUCLEOTIDE SEQUENCE</scope>
    <source>
        <strain evidence="2">Y61</strain>
    </source>
</reference>
<dbReference type="EMBL" id="CP159510">
    <property type="protein sequence ID" value="XCJ16550.1"/>
    <property type="molecule type" value="Genomic_DNA"/>
</dbReference>
<dbReference type="RefSeq" id="WP_353948023.1">
    <property type="nucleotide sequence ID" value="NZ_CP159510.1"/>
</dbReference>
<name>A0AAU8IEX5_9BACL</name>
<feature type="compositionally biased region" description="Polar residues" evidence="1">
    <location>
        <begin position="33"/>
        <end position="43"/>
    </location>
</feature>
<evidence type="ECO:0000313" key="2">
    <source>
        <dbReference type="EMBL" id="XCJ16550.1"/>
    </source>
</evidence>
<sequence>MIKRVLIESLVIFSLLLICVLYGSVSIREAQHASQSMTPTQQIVIPEPESSTDDAPALSPADSPDEPEEIGRAGDSISEKISAFFLSGVHFIASIVEHIIHVFL</sequence>
<accession>A0AAU8IEX5</accession>
<evidence type="ECO:0000256" key="1">
    <source>
        <dbReference type="SAM" id="MobiDB-lite"/>
    </source>
</evidence>